<feature type="transmembrane region" description="Helical" evidence="1">
    <location>
        <begin position="145"/>
        <end position="162"/>
    </location>
</feature>
<gene>
    <name evidence="3" type="ORF">HMPREF0357_10950</name>
</gene>
<feature type="transmembrane region" description="Helical" evidence="1">
    <location>
        <begin position="241"/>
        <end position="263"/>
    </location>
</feature>
<feature type="transmembrane region" description="Helical" evidence="1">
    <location>
        <begin position="84"/>
        <end position="104"/>
    </location>
</feature>
<keyword evidence="1" id="KW-0472">Membrane</keyword>
<feature type="transmembrane region" description="Helical" evidence="1">
    <location>
        <begin position="202"/>
        <end position="221"/>
    </location>
</feature>
<dbReference type="AlphaFoldDB" id="E7FVC3"/>
<dbReference type="GO" id="GO:0016747">
    <property type="term" value="F:acyltransferase activity, transferring groups other than amino-acyl groups"/>
    <property type="evidence" value="ECO:0007669"/>
    <property type="project" value="InterPro"/>
</dbReference>
<keyword evidence="4" id="KW-1185">Reference proteome</keyword>
<evidence type="ECO:0000313" key="3">
    <source>
        <dbReference type="EMBL" id="EFY08843.1"/>
    </source>
</evidence>
<keyword evidence="1" id="KW-0812">Transmembrane</keyword>
<feature type="transmembrane region" description="Helical" evidence="1">
    <location>
        <begin position="21"/>
        <end position="40"/>
    </location>
</feature>
<keyword evidence="3" id="KW-0808">Transferase</keyword>
<dbReference type="STRING" id="1648.A2I91_01810"/>
<dbReference type="Proteomes" id="UP000003028">
    <property type="component" value="Unassembled WGS sequence"/>
</dbReference>
<dbReference type="EMBL" id="ACLK02000002">
    <property type="protein sequence ID" value="EFY08843.1"/>
    <property type="molecule type" value="Genomic_DNA"/>
</dbReference>
<sequence length="348" mass="41112">MNLVIIKEIGGFMTTLKQRYLWIDNFKGILIMLVVFGHGFEFLRHDFKSLQFIYNLIYMIHMPAFVFISGYLSKNIQKGRNDAFRNFFIPFFIFNTLWALLKMLPIGMQTSDSLPIFSFLTPGWAMWFLLAMFIWKLLLPSLLQVKDIFALSLFIGVIGGLFTEFGDYLTLSRVLVFLPYFLAGYFTSHQTIEEIQSQPKRYPFLVLTLLIIAAYLYTFILKLPAEFLWGDRSYHELFSTMGYPMLLALVRYGLGFMGIYVLLNLVPDRKTPFKRFGKNSLNIYMFHTYLLVLMAPITFNLDNLYLRLLLVLSWCGVILYTLSNKRIVSYYDRFLFYIYRRLFRPQDQ</sequence>
<accession>E7FVC3</accession>
<evidence type="ECO:0000256" key="1">
    <source>
        <dbReference type="SAM" id="Phobius"/>
    </source>
</evidence>
<evidence type="ECO:0000313" key="4">
    <source>
        <dbReference type="Proteomes" id="UP000003028"/>
    </source>
</evidence>
<feature type="transmembrane region" description="Helical" evidence="1">
    <location>
        <begin position="52"/>
        <end position="72"/>
    </location>
</feature>
<dbReference type="InterPro" id="IPR052734">
    <property type="entry name" value="Nod_factor_acetyltransferase"/>
</dbReference>
<protein>
    <submittedName>
        <fullName evidence="3">Acyltransferase</fullName>
    </submittedName>
</protein>
<dbReference type="PANTHER" id="PTHR37312">
    <property type="entry name" value="MEMBRANE-BOUND ACYLTRANSFERASE YKRP-RELATED"/>
    <property type="match status" value="1"/>
</dbReference>
<feature type="transmembrane region" description="Helical" evidence="1">
    <location>
        <begin position="168"/>
        <end position="186"/>
    </location>
</feature>
<dbReference type="Pfam" id="PF01757">
    <property type="entry name" value="Acyl_transf_3"/>
    <property type="match status" value="1"/>
</dbReference>
<feature type="transmembrane region" description="Helical" evidence="1">
    <location>
        <begin position="116"/>
        <end position="138"/>
    </location>
</feature>
<feature type="domain" description="Acyltransferase 3" evidence="2">
    <location>
        <begin position="21"/>
        <end position="319"/>
    </location>
</feature>
<dbReference type="InterPro" id="IPR002656">
    <property type="entry name" value="Acyl_transf_3_dom"/>
</dbReference>
<keyword evidence="1" id="KW-1133">Transmembrane helix</keyword>
<comment type="caution">
    <text evidence="3">The sequence shown here is derived from an EMBL/GenBank/DDBJ whole genome shotgun (WGS) entry which is preliminary data.</text>
</comment>
<reference evidence="3" key="1">
    <citation type="submission" date="2011-01" db="EMBL/GenBank/DDBJ databases">
        <authorList>
            <person name="Muzny D."/>
            <person name="Qin X."/>
            <person name="Buhay C."/>
            <person name="Dugan-Rocha S."/>
            <person name="Ding Y."/>
            <person name="Chen G."/>
            <person name="Hawes A."/>
            <person name="Holder M."/>
            <person name="Jhangiani S."/>
            <person name="Johnson A."/>
            <person name="Khan Z."/>
            <person name="Li Z."/>
            <person name="Liu W."/>
            <person name="Liu X."/>
            <person name="Perez L."/>
            <person name="Shen H."/>
            <person name="Wang Q."/>
            <person name="Watt J."/>
            <person name="Xi L."/>
            <person name="Xin Y."/>
            <person name="Zhou J."/>
            <person name="Deng J."/>
            <person name="Jiang H."/>
            <person name="Liu Y."/>
            <person name="Qu J."/>
            <person name="Song X.-Z."/>
            <person name="Zhang L."/>
            <person name="Villasana D."/>
            <person name="Johnson A."/>
            <person name="Liu J."/>
            <person name="Liyanage D."/>
            <person name="Lorensuhewa L."/>
            <person name="Robinson T."/>
            <person name="Song A."/>
            <person name="Song B.-B."/>
            <person name="Dinh H."/>
            <person name="Thornton R."/>
            <person name="Coyle M."/>
            <person name="Francisco L."/>
            <person name="Jackson L."/>
            <person name="Javaid M."/>
            <person name="Korchina V."/>
            <person name="Kovar C."/>
            <person name="Mata R."/>
            <person name="Mathew T."/>
            <person name="Ngo R."/>
            <person name="Nguyen L."/>
            <person name="Nguyen N."/>
            <person name="Okwuonu G."/>
            <person name="Ongeri F."/>
            <person name="Pham C."/>
            <person name="Simmons D."/>
            <person name="Wilczek-Boney K."/>
            <person name="Hale W."/>
            <person name="Jakkamsetti A."/>
            <person name="Pham P."/>
            <person name="Ruth R."/>
            <person name="San Lucas F."/>
            <person name="Warren J."/>
            <person name="Zhang J."/>
            <person name="Zhao Z."/>
            <person name="Zhou C."/>
            <person name="Zhu D."/>
            <person name="Lee S."/>
            <person name="Bess C."/>
            <person name="Blankenburg K."/>
            <person name="Forbes L."/>
            <person name="Fu Q."/>
            <person name="Gubbala S."/>
            <person name="Hirani K."/>
            <person name="Jayaseelan J.C."/>
            <person name="Lara F."/>
            <person name="Munidasa M."/>
            <person name="Palculict T."/>
            <person name="Patil S."/>
            <person name="Pu L.-L."/>
            <person name="Saada N."/>
            <person name="Tang L."/>
            <person name="Weissenberger G."/>
            <person name="Zhu Y."/>
            <person name="Hemphill L."/>
            <person name="Shang Y."/>
            <person name="Youmans B."/>
            <person name="Ayvaz T."/>
            <person name="Ross M."/>
            <person name="Santibanez J."/>
            <person name="Aqrawi P."/>
            <person name="Gross S."/>
            <person name="Joshi V."/>
            <person name="Fowler G."/>
            <person name="Nazareth L."/>
            <person name="Reid J."/>
            <person name="Worley K."/>
            <person name="Petrosino J."/>
            <person name="Highlander S."/>
            <person name="Gibbs R."/>
        </authorList>
    </citation>
    <scope>NUCLEOTIDE SEQUENCE [LARGE SCALE GENOMIC DNA]</scope>
    <source>
        <strain evidence="3">ATCC 19414</strain>
    </source>
</reference>
<organism evidence="3 4">
    <name type="scientific">Erysipelothrix rhusiopathiae ATCC 19414</name>
    <dbReference type="NCBI Taxonomy" id="525280"/>
    <lineage>
        <taxon>Bacteria</taxon>
        <taxon>Bacillati</taxon>
        <taxon>Bacillota</taxon>
        <taxon>Erysipelotrichia</taxon>
        <taxon>Erysipelotrichales</taxon>
        <taxon>Erysipelotrichaceae</taxon>
        <taxon>Erysipelothrix</taxon>
    </lineage>
</organism>
<feature type="transmembrane region" description="Helical" evidence="1">
    <location>
        <begin position="283"/>
        <end position="299"/>
    </location>
</feature>
<feature type="transmembrane region" description="Helical" evidence="1">
    <location>
        <begin position="305"/>
        <end position="323"/>
    </location>
</feature>
<proteinExistence type="predicted"/>
<keyword evidence="3" id="KW-0012">Acyltransferase</keyword>
<name>E7FVC3_ERYRH</name>
<dbReference type="PANTHER" id="PTHR37312:SF1">
    <property type="entry name" value="MEMBRANE-BOUND ACYLTRANSFERASE YKRP-RELATED"/>
    <property type="match status" value="1"/>
</dbReference>
<evidence type="ECO:0000259" key="2">
    <source>
        <dbReference type="Pfam" id="PF01757"/>
    </source>
</evidence>